<dbReference type="SUPFAM" id="SSF52540">
    <property type="entry name" value="P-loop containing nucleoside triphosphate hydrolases"/>
    <property type="match status" value="1"/>
</dbReference>
<evidence type="ECO:0000256" key="2">
    <source>
        <dbReference type="ARBA" id="ARBA00022741"/>
    </source>
</evidence>
<dbReference type="OrthoDB" id="8954335at2759"/>
<dbReference type="InterPro" id="IPR045058">
    <property type="entry name" value="GIMA/IAN/Toc"/>
</dbReference>
<dbReference type="Gene3D" id="3.40.50.300">
    <property type="entry name" value="P-loop containing nucleotide triphosphate hydrolases"/>
    <property type="match status" value="1"/>
</dbReference>
<accession>A0A6J8DAT3</accession>
<keyword evidence="3" id="KW-0342">GTP-binding</keyword>
<organism evidence="5 6">
    <name type="scientific">Mytilus coruscus</name>
    <name type="common">Sea mussel</name>
    <dbReference type="NCBI Taxonomy" id="42192"/>
    <lineage>
        <taxon>Eukaryota</taxon>
        <taxon>Metazoa</taxon>
        <taxon>Spiralia</taxon>
        <taxon>Lophotrochozoa</taxon>
        <taxon>Mollusca</taxon>
        <taxon>Bivalvia</taxon>
        <taxon>Autobranchia</taxon>
        <taxon>Pteriomorphia</taxon>
        <taxon>Mytilida</taxon>
        <taxon>Mytiloidea</taxon>
        <taxon>Mytilidae</taxon>
        <taxon>Mytilinae</taxon>
        <taxon>Mytilus</taxon>
    </lineage>
</organism>
<dbReference type="AlphaFoldDB" id="A0A6J8DAT3"/>
<protein>
    <recommendedName>
        <fullName evidence="4">AIG1-type G domain-containing protein</fullName>
    </recommendedName>
</protein>
<dbReference type="Proteomes" id="UP000507470">
    <property type="component" value="Unassembled WGS sequence"/>
</dbReference>
<dbReference type="Pfam" id="PF04548">
    <property type="entry name" value="AIG1"/>
    <property type="match status" value="1"/>
</dbReference>
<dbReference type="GO" id="GO:0005525">
    <property type="term" value="F:GTP binding"/>
    <property type="evidence" value="ECO:0007669"/>
    <property type="project" value="UniProtKB-KW"/>
</dbReference>
<gene>
    <name evidence="5" type="ORF">MCOR_38757</name>
</gene>
<comment type="similarity">
    <text evidence="1">Belongs to the TRAFAC class TrmE-Era-EngA-EngB-Septin-like GTPase superfamily. AIG1/Toc34/Toc159-like paraseptin GTPase family. IAN subfamily.</text>
</comment>
<reference evidence="5 6" key="1">
    <citation type="submission" date="2020-06" db="EMBL/GenBank/DDBJ databases">
        <authorList>
            <person name="Li R."/>
            <person name="Bekaert M."/>
        </authorList>
    </citation>
    <scope>NUCLEOTIDE SEQUENCE [LARGE SCALE GENOMIC DNA]</scope>
    <source>
        <strain evidence="6">wild</strain>
    </source>
</reference>
<evidence type="ECO:0000313" key="6">
    <source>
        <dbReference type="Proteomes" id="UP000507470"/>
    </source>
</evidence>
<keyword evidence="6" id="KW-1185">Reference proteome</keyword>
<evidence type="ECO:0000259" key="4">
    <source>
        <dbReference type="PROSITE" id="PS51720"/>
    </source>
</evidence>
<proteinExistence type="inferred from homology"/>
<dbReference type="EMBL" id="CACVKT020007051">
    <property type="protein sequence ID" value="CAC5405029.1"/>
    <property type="molecule type" value="Genomic_DNA"/>
</dbReference>
<dbReference type="PROSITE" id="PS51720">
    <property type="entry name" value="G_AIG1"/>
    <property type="match status" value="1"/>
</dbReference>
<evidence type="ECO:0000256" key="1">
    <source>
        <dbReference type="ARBA" id="ARBA00008535"/>
    </source>
</evidence>
<dbReference type="PANTHER" id="PTHR10903:SF184">
    <property type="entry name" value="GTP-BINDING PROTEIN A"/>
    <property type="match status" value="1"/>
</dbReference>
<sequence>MNVICEIFRQRVNLVLFGYKGSGKSSTGNTIINKKIFKHGASQVRLTNEIESHSAPNVNLTVIDTPGLEKESEFTRIKSHTAKLESQNVKYAIVVRIGRTTNEEIELIDTIMKRNKKELLGKTIMIMTNLKELWNEDNIESKRTFDSWLDDSPNLKKIVERYGLQYLQFENVNASKEEKKSYVNSLLMLLEIPSEGKSSEEEPLNNLDIAKSAEEKNNEVVISVTENELRKQFGSAVNIKGPKLETNVFLSRTDIVPPDTGFPFQLKRRHFLVRPIFAMAINKAQRQTPPKIRIVPTKSVFSHGKLYGGIFEDETVQPISVLPSQELFFDEQHLTYNIVYNEVNRGHY</sequence>
<dbReference type="InterPro" id="IPR027417">
    <property type="entry name" value="P-loop_NTPase"/>
</dbReference>
<name>A0A6J8DAT3_MYTCO</name>
<evidence type="ECO:0000256" key="3">
    <source>
        <dbReference type="ARBA" id="ARBA00023134"/>
    </source>
</evidence>
<keyword evidence="2" id="KW-0547">Nucleotide-binding</keyword>
<dbReference type="PANTHER" id="PTHR10903">
    <property type="entry name" value="GTPASE, IMAP FAMILY MEMBER-RELATED"/>
    <property type="match status" value="1"/>
</dbReference>
<feature type="domain" description="AIG1-type G" evidence="4">
    <location>
        <begin position="9"/>
        <end position="213"/>
    </location>
</feature>
<dbReference type="InterPro" id="IPR006703">
    <property type="entry name" value="G_AIG1"/>
</dbReference>
<evidence type="ECO:0000313" key="5">
    <source>
        <dbReference type="EMBL" id="CAC5405029.1"/>
    </source>
</evidence>